<dbReference type="EMBL" id="BKBW01000005">
    <property type="protein sequence ID" value="GEQ76064.1"/>
    <property type="molecule type" value="Genomic_DNA"/>
</dbReference>
<dbReference type="AlphaFoldDB" id="A0A5A7MGL8"/>
<name>A0A5A7MGL8_COMTE</name>
<gene>
    <name evidence="1" type="ORF">CTTA_3069</name>
</gene>
<proteinExistence type="predicted"/>
<sequence>MVTARAMTVLSTQWPILGTQILQRRRSADLASLRSVYGEPALQAEEAMVPALQGRNGPRLPCSEFRSCLRFNAFRLR</sequence>
<accession>A0A5A7MGL8</accession>
<comment type="caution">
    <text evidence="1">The sequence shown here is derived from an EMBL/GenBank/DDBJ whole genome shotgun (WGS) entry which is preliminary data.</text>
</comment>
<evidence type="ECO:0000313" key="1">
    <source>
        <dbReference type="EMBL" id="GEQ76064.1"/>
    </source>
</evidence>
<organism evidence="1 2">
    <name type="scientific">Comamonas testosteroni</name>
    <name type="common">Pseudomonas testosteroni</name>
    <dbReference type="NCBI Taxonomy" id="285"/>
    <lineage>
        <taxon>Bacteria</taxon>
        <taxon>Pseudomonadati</taxon>
        <taxon>Pseudomonadota</taxon>
        <taxon>Betaproteobacteria</taxon>
        <taxon>Burkholderiales</taxon>
        <taxon>Comamonadaceae</taxon>
        <taxon>Comamonas</taxon>
    </lineage>
</organism>
<reference evidence="1 2" key="1">
    <citation type="journal article" date="2019" name="Microbiol. Resour. Announc.">
        <title>Draft Genome Sequence of Comamonas testosteroni TA441, a Bacterium That Has a Cryptic Phenol Degradation Gene Cluster.</title>
        <authorList>
            <person name="Arai H."/>
            <person name="Ishii M."/>
        </authorList>
    </citation>
    <scope>NUCLEOTIDE SEQUENCE [LARGE SCALE GENOMIC DNA]</scope>
    <source>
        <strain evidence="1 2">TA441</strain>
    </source>
</reference>
<evidence type="ECO:0000313" key="2">
    <source>
        <dbReference type="Proteomes" id="UP000323105"/>
    </source>
</evidence>
<protein>
    <submittedName>
        <fullName evidence="1">Uncharacterized protein</fullName>
    </submittedName>
</protein>
<dbReference type="Proteomes" id="UP000323105">
    <property type="component" value="Unassembled WGS sequence"/>
</dbReference>